<name>A0A378UY24_MYCFO</name>
<protein>
    <submittedName>
        <fullName evidence="1">Uncharacterized protein</fullName>
    </submittedName>
</protein>
<proteinExistence type="predicted"/>
<dbReference type="EMBL" id="UGQY01000004">
    <property type="protein sequence ID" value="SUA03023.1"/>
    <property type="molecule type" value="Genomic_DNA"/>
</dbReference>
<dbReference type="AlphaFoldDB" id="A0A378UY24"/>
<evidence type="ECO:0000313" key="1">
    <source>
        <dbReference type="EMBL" id="SUA03023.1"/>
    </source>
</evidence>
<dbReference type="Proteomes" id="UP000255389">
    <property type="component" value="Unassembled WGS sequence"/>
</dbReference>
<accession>A0A378UY24</accession>
<gene>
    <name evidence="1" type="ORF">NCTC1542_04503</name>
</gene>
<evidence type="ECO:0000313" key="2">
    <source>
        <dbReference type="Proteomes" id="UP000255389"/>
    </source>
</evidence>
<organism evidence="1 2">
    <name type="scientific">Mycolicibacterium fortuitum</name>
    <name type="common">Mycobacterium fortuitum</name>
    <dbReference type="NCBI Taxonomy" id="1766"/>
    <lineage>
        <taxon>Bacteria</taxon>
        <taxon>Bacillati</taxon>
        <taxon>Actinomycetota</taxon>
        <taxon>Actinomycetes</taxon>
        <taxon>Mycobacteriales</taxon>
        <taxon>Mycobacteriaceae</taxon>
        <taxon>Mycolicibacterium</taxon>
    </lineage>
</organism>
<sequence>MGFFVPSNQDLYTGSSAYRPRAARRYQTHRIACDDFANTHGPVAGIPVYGGFLGSGTGRPHRFNS</sequence>
<reference evidence="1 2" key="1">
    <citation type="submission" date="2018-06" db="EMBL/GenBank/DDBJ databases">
        <authorList>
            <consortium name="Pathogen Informatics"/>
            <person name="Doyle S."/>
        </authorList>
    </citation>
    <scope>NUCLEOTIDE SEQUENCE [LARGE SCALE GENOMIC DNA]</scope>
    <source>
        <strain evidence="1 2">NCTC1542</strain>
    </source>
</reference>